<protein>
    <submittedName>
        <fullName evidence="1">Unnamed protein product</fullName>
    </submittedName>
</protein>
<keyword evidence="2" id="KW-1185">Reference proteome</keyword>
<accession>A0ACB5TYH0</accession>
<organism evidence="1 2">
    <name type="scientific">Candida boidinii</name>
    <name type="common">Yeast</name>
    <dbReference type="NCBI Taxonomy" id="5477"/>
    <lineage>
        <taxon>Eukaryota</taxon>
        <taxon>Fungi</taxon>
        <taxon>Dikarya</taxon>
        <taxon>Ascomycota</taxon>
        <taxon>Saccharomycotina</taxon>
        <taxon>Pichiomycetes</taxon>
        <taxon>Pichiales</taxon>
        <taxon>Pichiaceae</taxon>
        <taxon>Ogataea</taxon>
        <taxon>Ogataea/Candida clade</taxon>
    </lineage>
</organism>
<comment type="caution">
    <text evidence="1">The sequence shown here is derived from an EMBL/GenBank/DDBJ whole genome shotgun (WGS) entry which is preliminary data.</text>
</comment>
<name>A0ACB5TYH0_CANBO</name>
<dbReference type="Proteomes" id="UP001165101">
    <property type="component" value="Unassembled WGS sequence"/>
</dbReference>
<reference evidence="1" key="1">
    <citation type="submission" date="2023-04" db="EMBL/GenBank/DDBJ databases">
        <title>Candida boidinii NBRC 1967.</title>
        <authorList>
            <person name="Ichikawa N."/>
            <person name="Sato H."/>
            <person name="Tonouchi N."/>
        </authorList>
    </citation>
    <scope>NUCLEOTIDE SEQUENCE</scope>
    <source>
        <strain evidence="1">NBRC 1967</strain>
    </source>
</reference>
<evidence type="ECO:0000313" key="1">
    <source>
        <dbReference type="EMBL" id="GME97491.1"/>
    </source>
</evidence>
<sequence>MFPKSNLHNFKLVVSQIVPRRFQSSPPSYFKSHANPPKTLDELRSSPDSHALHASPASSQYVPAFPPPSYKIPQYQLAQQVTPQQFPVKSSSSSFRDICIGIGALATGAAFSVMVGTLFLKTVEQEEKLEQMKKKHRDVIIQTQEYKKKLEHTTVNTIKKDILVQGRMQMHIAMLRDQLNKAGVDPVTVDAAIRRFETDVKMESTATAIELWVPGEVELKALIPDAHEYDKTN</sequence>
<proteinExistence type="predicted"/>
<gene>
    <name evidence="1" type="ORF">Cboi01_000462800</name>
</gene>
<dbReference type="EMBL" id="BSXV01003079">
    <property type="protein sequence ID" value="GME97491.1"/>
    <property type="molecule type" value="Genomic_DNA"/>
</dbReference>
<evidence type="ECO:0000313" key="2">
    <source>
        <dbReference type="Proteomes" id="UP001165101"/>
    </source>
</evidence>